<dbReference type="SMART" id="SM00174">
    <property type="entry name" value="RHO"/>
    <property type="match status" value="1"/>
</dbReference>
<dbReference type="SMART" id="SM00173">
    <property type="entry name" value="RAS"/>
    <property type="match status" value="1"/>
</dbReference>
<gene>
    <name evidence="2" type="ORF">BSTOLATCC_MIC40577</name>
</gene>
<dbReference type="NCBIfam" id="TIGR00231">
    <property type="entry name" value="small_GTP"/>
    <property type="match status" value="1"/>
</dbReference>
<dbReference type="PROSITE" id="PS51417">
    <property type="entry name" value="ARF"/>
    <property type="match status" value="1"/>
</dbReference>
<name>A0AAU9JMC1_9CILI</name>
<dbReference type="CDD" id="cd00154">
    <property type="entry name" value="Rab"/>
    <property type="match status" value="1"/>
</dbReference>
<keyword evidence="3" id="KW-1185">Reference proteome</keyword>
<dbReference type="InterPro" id="IPR005225">
    <property type="entry name" value="Small_GTP-bd"/>
</dbReference>
<dbReference type="PROSITE" id="PS51419">
    <property type="entry name" value="RAB"/>
    <property type="match status" value="1"/>
</dbReference>
<protein>
    <submittedName>
        <fullName evidence="2">Uncharacterized protein</fullName>
    </submittedName>
</protein>
<dbReference type="InterPro" id="IPR001806">
    <property type="entry name" value="Small_GTPase"/>
</dbReference>
<dbReference type="SMART" id="SM00176">
    <property type="entry name" value="RAN"/>
    <property type="match status" value="1"/>
</dbReference>
<dbReference type="InterPro" id="IPR027417">
    <property type="entry name" value="P-loop_NTPase"/>
</dbReference>
<dbReference type="FunFam" id="3.40.50.300:FF:001329">
    <property type="entry name" value="Small GTP-binding protein, putative"/>
    <property type="match status" value="1"/>
</dbReference>
<dbReference type="Proteomes" id="UP001162131">
    <property type="component" value="Unassembled WGS sequence"/>
</dbReference>
<dbReference type="Pfam" id="PF00071">
    <property type="entry name" value="Ras"/>
    <property type="match status" value="1"/>
</dbReference>
<organism evidence="2 3">
    <name type="scientific">Blepharisma stoltei</name>
    <dbReference type="NCBI Taxonomy" id="1481888"/>
    <lineage>
        <taxon>Eukaryota</taxon>
        <taxon>Sar</taxon>
        <taxon>Alveolata</taxon>
        <taxon>Ciliophora</taxon>
        <taxon>Postciliodesmatophora</taxon>
        <taxon>Heterotrichea</taxon>
        <taxon>Heterotrichida</taxon>
        <taxon>Blepharismidae</taxon>
        <taxon>Blepharisma</taxon>
    </lineage>
</organism>
<dbReference type="PRINTS" id="PR00449">
    <property type="entry name" value="RASTRNSFRMNG"/>
</dbReference>
<dbReference type="SUPFAM" id="SSF52540">
    <property type="entry name" value="P-loop containing nucleoside triphosphate hydrolases"/>
    <property type="match status" value="1"/>
</dbReference>
<dbReference type="GO" id="GO:0003924">
    <property type="term" value="F:GTPase activity"/>
    <property type="evidence" value="ECO:0007669"/>
    <property type="project" value="InterPro"/>
</dbReference>
<dbReference type="PANTHER" id="PTHR47978">
    <property type="match status" value="1"/>
</dbReference>
<evidence type="ECO:0000256" key="1">
    <source>
        <dbReference type="ARBA" id="ARBA00022741"/>
    </source>
</evidence>
<dbReference type="Gene3D" id="3.40.50.300">
    <property type="entry name" value="P-loop containing nucleotide triphosphate hydrolases"/>
    <property type="match status" value="1"/>
</dbReference>
<dbReference type="SMART" id="SM00175">
    <property type="entry name" value="RAB"/>
    <property type="match status" value="1"/>
</dbReference>
<sequence>MESRESIDIDVSVKIVLVGDSQVGKSSLLSLFINEEFNQNIPTTHGIGNKHRTLELEGKVVKVDLWDVPGHIKYRPALTQFYNHASAAILIFDLSKRESFKNLNKWISELTLSGIKLPRILLVGNKSDKTEERDIDESDLQNFLKNYYLKYIETSAKTGENVEEAFMIALQKSLKFYEGRNESRSSTQVDARNREACCVCRVVCRLF</sequence>
<evidence type="ECO:0000313" key="3">
    <source>
        <dbReference type="Proteomes" id="UP001162131"/>
    </source>
</evidence>
<comment type="caution">
    <text evidence="2">The sequence shown here is derived from an EMBL/GenBank/DDBJ whole genome shotgun (WGS) entry which is preliminary data.</text>
</comment>
<dbReference type="AlphaFoldDB" id="A0AAU9JMC1"/>
<dbReference type="GO" id="GO:0005525">
    <property type="term" value="F:GTP binding"/>
    <property type="evidence" value="ECO:0007669"/>
    <property type="project" value="InterPro"/>
</dbReference>
<reference evidence="2" key="1">
    <citation type="submission" date="2021-09" db="EMBL/GenBank/DDBJ databases">
        <authorList>
            <consortium name="AG Swart"/>
            <person name="Singh M."/>
            <person name="Singh A."/>
            <person name="Seah K."/>
            <person name="Emmerich C."/>
        </authorList>
    </citation>
    <scope>NUCLEOTIDE SEQUENCE</scope>
    <source>
        <strain evidence="2">ATCC30299</strain>
    </source>
</reference>
<proteinExistence type="predicted"/>
<accession>A0AAU9JMC1</accession>
<dbReference type="EMBL" id="CAJZBQ010000040">
    <property type="protein sequence ID" value="CAG9326144.1"/>
    <property type="molecule type" value="Genomic_DNA"/>
</dbReference>
<evidence type="ECO:0000313" key="2">
    <source>
        <dbReference type="EMBL" id="CAG9326144.1"/>
    </source>
</evidence>
<dbReference type="PROSITE" id="PS51421">
    <property type="entry name" value="RAS"/>
    <property type="match status" value="1"/>
</dbReference>
<keyword evidence="1" id="KW-0547">Nucleotide-binding</keyword>